<dbReference type="Gene3D" id="3.40.50.720">
    <property type="entry name" value="NAD(P)-binding Rossmann-like Domain"/>
    <property type="match status" value="1"/>
</dbReference>
<accession>A0A849KMV2</accession>
<evidence type="ECO:0008006" key="4">
    <source>
        <dbReference type="Google" id="ProtNLM"/>
    </source>
</evidence>
<dbReference type="EMBL" id="JABFCY010000018">
    <property type="protein sequence ID" value="NNU63021.1"/>
    <property type="molecule type" value="Genomic_DNA"/>
</dbReference>
<dbReference type="InterPro" id="IPR036291">
    <property type="entry name" value="NAD(P)-bd_dom_sf"/>
</dbReference>
<reference evidence="2 3" key="1">
    <citation type="submission" date="2020-05" db="EMBL/GenBank/DDBJ databases">
        <title>Draft Genome Sequence of Ochrobactrum soli Isolated from Stable Fly Gut.</title>
        <authorList>
            <person name="Pileggi M.T."/>
            <person name="Vazhakkala L.J."/>
            <person name="Wong C.N."/>
        </authorList>
    </citation>
    <scope>NUCLEOTIDE SEQUENCE [LARGE SCALE GENOMIC DNA]</scope>
    <source>
        <strain evidence="2 3">MTP-C0764</strain>
    </source>
</reference>
<dbReference type="PANTHER" id="PTHR14097">
    <property type="entry name" value="OXIDOREDUCTASE HTATIP2"/>
    <property type="match status" value="1"/>
</dbReference>
<evidence type="ECO:0000256" key="1">
    <source>
        <dbReference type="SAM" id="MobiDB-lite"/>
    </source>
</evidence>
<gene>
    <name evidence="2" type="ORF">HKX02_22580</name>
</gene>
<dbReference type="AlphaFoldDB" id="A0A849KMV2"/>
<name>A0A849KMV2_9HYPH</name>
<dbReference type="PANTHER" id="PTHR14097:SF7">
    <property type="entry name" value="OXIDOREDUCTASE HTATIP2"/>
    <property type="match status" value="1"/>
</dbReference>
<keyword evidence="3" id="KW-1185">Reference proteome</keyword>
<dbReference type="SUPFAM" id="SSF51735">
    <property type="entry name" value="NAD(P)-binding Rossmann-fold domains"/>
    <property type="match status" value="1"/>
</dbReference>
<dbReference type="GeneID" id="301927829"/>
<protein>
    <recommendedName>
        <fullName evidence="4">NAD(P)-binding domain-containing protein</fullName>
    </recommendedName>
</protein>
<feature type="region of interest" description="Disordered" evidence="1">
    <location>
        <begin position="64"/>
        <end position="96"/>
    </location>
</feature>
<evidence type="ECO:0000313" key="2">
    <source>
        <dbReference type="EMBL" id="NNU63021.1"/>
    </source>
</evidence>
<comment type="caution">
    <text evidence="2">The sequence shown here is derived from an EMBL/GenBank/DDBJ whole genome shotgun (WGS) entry which is preliminary data.</text>
</comment>
<sequence length="116" mass="12686">MAVVSAMGANRNSPFFYSRVKGELEADLAMLDFPSLTLVRPGLIGGDRAERRAGEHVATLAKTFRPRPPQGLADQSRYKDRGGSARSRAWSSHRNEDHRFGGDVLILRNGSGSSNM</sequence>
<dbReference type="Proteomes" id="UP000574931">
    <property type="component" value="Unassembled WGS sequence"/>
</dbReference>
<proteinExistence type="predicted"/>
<evidence type="ECO:0000313" key="3">
    <source>
        <dbReference type="Proteomes" id="UP000574931"/>
    </source>
</evidence>
<dbReference type="RefSeq" id="WP_124915751.1">
    <property type="nucleotide sequence ID" value="NZ_JABFCY010000018.1"/>
</dbReference>
<organism evidence="2 3">
    <name type="scientific">Ochrobactrum soli</name>
    <dbReference type="NCBI Taxonomy" id="2448455"/>
    <lineage>
        <taxon>Bacteria</taxon>
        <taxon>Pseudomonadati</taxon>
        <taxon>Pseudomonadota</taxon>
        <taxon>Alphaproteobacteria</taxon>
        <taxon>Hyphomicrobiales</taxon>
        <taxon>Brucellaceae</taxon>
        <taxon>Brucella/Ochrobactrum group</taxon>
        <taxon>Ochrobactrum</taxon>
    </lineage>
</organism>